<dbReference type="GO" id="GO:0042597">
    <property type="term" value="C:periplasmic space"/>
    <property type="evidence" value="ECO:0007669"/>
    <property type="project" value="UniProtKB-SubCell"/>
</dbReference>
<dbReference type="FunFam" id="3.40.190.10:FF:000050">
    <property type="entry name" value="Sulfonate ABC transporter substrate-binding protein"/>
    <property type="match status" value="1"/>
</dbReference>
<evidence type="ECO:0000313" key="8">
    <source>
        <dbReference type="EMBL" id="RUS93581.1"/>
    </source>
</evidence>
<comment type="similarity">
    <text evidence="2">Belongs to the bacterial solute-binding protein SsuA/TauA family.</text>
</comment>
<dbReference type="GO" id="GO:0042626">
    <property type="term" value="F:ATPase-coupled transmembrane transporter activity"/>
    <property type="evidence" value="ECO:0007669"/>
    <property type="project" value="InterPro"/>
</dbReference>
<dbReference type="Pfam" id="PF09084">
    <property type="entry name" value="NMT1"/>
    <property type="match status" value="1"/>
</dbReference>
<protein>
    <recommendedName>
        <fullName evidence="6">Putative aliphatic sulfonates-binding protein</fullName>
    </recommendedName>
</protein>
<dbReference type="Proteomes" id="UP000276103">
    <property type="component" value="Unassembled WGS sequence"/>
</dbReference>
<evidence type="ECO:0000256" key="5">
    <source>
        <dbReference type="ARBA" id="ARBA00055538"/>
    </source>
</evidence>
<dbReference type="NCBIfam" id="TIGR01728">
    <property type="entry name" value="SsuA_fam"/>
    <property type="match status" value="1"/>
</dbReference>
<comment type="function">
    <text evidence="5">Part of a binding-protein-dependent transport system for aliphatic sulfonates. Putative binding protein.</text>
</comment>
<keyword evidence="3" id="KW-0813">Transport</keyword>
<dbReference type="RefSeq" id="WP_127056181.1">
    <property type="nucleotide sequence ID" value="NZ_RSCM01000018.1"/>
</dbReference>
<evidence type="ECO:0000256" key="6">
    <source>
        <dbReference type="ARBA" id="ARBA00070228"/>
    </source>
</evidence>
<comment type="caution">
    <text evidence="8">The sequence shown here is derived from an EMBL/GenBank/DDBJ whole genome shotgun (WGS) entry which is preliminary data.</text>
</comment>
<evidence type="ECO:0000259" key="7">
    <source>
        <dbReference type="SMART" id="SM00062"/>
    </source>
</evidence>
<dbReference type="InterPro" id="IPR015168">
    <property type="entry name" value="SsuA/THI5"/>
</dbReference>
<evidence type="ECO:0000313" key="9">
    <source>
        <dbReference type="Proteomes" id="UP000276103"/>
    </source>
</evidence>
<gene>
    <name evidence="8" type="ORF">DSM107003_43770</name>
</gene>
<evidence type="ECO:0000256" key="2">
    <source>
        <dbReference type="ARBA" id="ARBA00010742"/>
    </source>
</evidence>
<dbReference type="PANTHER" id="PTHR30024:SF42">
    <property type="entry name" value="ALIPHATIC SULFONATES-BINDING PROTEIN-RELATED"/>
    <property type="match status" value="1"/>
</dbReference>
<proteinExistence type="inferred from homology"/>
<organism evidence="8 9">
    <name type="scientific">Trichormus variabilis SAG 1403-4b</name>
    <dbReference type="NCBI Taxonomy" id="447716"/>
    <lineage>
        <taxon>Bacteria</taxon>
        <taxon>Bacillati</taxon>
        <taxon>Cyanobacteriota</taxon>
        <taxon>Cyanophyceae</taxon>
        <taxon>Nostocales</taxon>
        <taxon>Nostocaceae</taxon>
        <taxon>Trichormus</taxon>
    </lineage>
</organism>
<dbReference type="SMART" id="SM00062">
    <property type="entry name" value="PBPb"/>
    <property type="match status" value="1"/>
</dbReference>
<dbReference type="InterPro" id="IPR001638">
    <property type="entry name" value="Solute-binding_3/MltF_N"/>
</dbReference>
<reference evidence="8 9" key="1">
    <citation type="journal article" date="2019" name="Genome Biol. Evol.">
        <title>Day and night: Metabolic profiles and evolutionary relationships of six axenic non-marine cyanobacteria.</title>
        <authorList>
            <person name="Will S.E."/>
            <person name="Henke P."/>
            <person name="Boedeker C."/>
            <person name="Huang S."/>
            <person name="Brinkmann H."/>
            <person name="Rohde M."/>
            <person name="Jarek M."/>
            <person name="Friedl T."/>
            <person name="Seufert S."/>
            <person name="Schumacher M."/>
            <person name="Overmann J."/>
            <person name="Neumann-Schaal M."/>
            <person name="Petersen J."/>
        </authorList>
    </citation>
    <scope>NUCLEOTIDE SEQUENCE [LARGE SCALE GENOMIC DNA]</scope>
    <source>
        <strain evidence="8 9">SAG 1403-4b</strain>
    </source>
</reference>
<sequence length="347" mass="38192">MKIPFFGQRRTVLKRFVQYSLLGLFALSTPLTGSLLQTSQAQTKSGFSAKVINLAYQTSGDIVKVKKVVEPRFKALGVKVNWVGPFPAGPQLIEAMNAGKVDIGTVGETPPIFSQAAGITEVIYIAGRVPSRGLGQGIIVRANSPIKKLADIKGKKVAFQRGSNAHYLLAKALKEVGLKISDVQVVGLTPSEARDAFIQNKVEVWVGGDPFLALVEKTIPIRNLRNASGINTLGGFYLGRREFITKNPELVRVFLEEADKVGEWADKNPKEVAKAFAPELKLDLSVLETVARRRTYRLRKLTSSIVAEQQRVADFYFEEKVIPRKINVKDATLPPQLSEAITPKRLK</sequence>
<dbReference type="SUPFAM" id="SSF53850">
    <property type="entry name" value="Periplasmic binding protein-like II"/>
    <property type="match status" value="1"/>
</dbReference>
<keyword evidence="4" id="KW-0732">Signal</keyword>
<comment type="subcellular location">
    <subcellularLocation>
        <location evidence="1">Periplasm</location>
    </subcellularLocation>
</comment>
<dbReference type="OrthoDB" id="527543at2"/>
<dbReference type="GO" id="GO:0016020">
    <property type="term" value="C:membrane"/>
    <property type="evidence" value="ECO:0007669"/>
    <property type="project" value="InterPro"/>
</dbReference>
<keyword evidence="9" id="KW-1185">Reference proteome</keyword>
<dbReference type="InterPro" id="IPR010067">
    <property type="entry name" value="ABC_SsuA_sub-bd"/>
</dbReference>
<name>A0A3S1BYU3_ANAVA</name>
<dbReference type="AlphaFoldDB" id="A0A3S1BYU3"/>
<dbReference type="EMBL" id="RSCM01000018">
    <property type="protein sequence ID" value="RUS93581.1"/>
    <property type="molecule type" value="Genomic_DNA"/>
</dbReference>
<accession>A0A3S1BYU3</accession>
<dbReference type="Gene3D" id="3.40.190.10">
    <property type="entry name" value="Periplasmic binding protein-like II"/>
    <property type="match status" value="2"/>
</dbReference>
<evidence type="ECO:0000256" key="3">
    <source>
        <dbReference type="ARBA" id="ARBA00022448"/>
    </source>
</evidence>
<evidence type="ECO:0000256" key="1">
    <source>
        <dbReference type="ARBA" id="ARBA00004418"/>
    </source>
</evidence>
<evidence type="ECO:0000256" key="4">
    <source>
        <dbReference type="ARBA" id="ARBA00022729"/>
    </source>
</evidence>
<dbReference type="PANTHER" id="PTHR30024">
    <property type="entry name" value="ALIPHATIC SULFONATES-BINDING PROTEIN-RELATED"/>
    <property type="match status" value="1"/>
</dbReference>
<feature type="domain" description="Solute-binding protein family 3/N-terminal" evidence="7">
    <location>
        <begin position="51"/>
        <end position="272"/>
    </location>
</feature>